<gene>
    <name evidence="3" type="ORF">B0T24DRAFT_625701</name>
</gene>
<comment type="caution">
    <text evidence="3">The sequence shown here is derived from an EMBL/GenBank/DDBJ whole genome shotgun (WGS) entry which is preliminary data.</text>
</comment>
<feature type="domain" description="Aminoglycoside phosphotransferase" evidence="2">
    <location>
        <begin position="238"/>
        <end position="312"/>
    </location>
</feature>
<reference evidence="3" key="2">
    <citation type="submission" date="2023-06" db="EMBL/GenBank/DDBJ databases">
        <authorList>
            <consortium name="Lawrence Berkeley National Laboratory"/>
            <person name="Haridas S."/>
            <person name="Hensen N."/>
            <person name="Bonometti L."/>
            <person name="Westerberg I."/>
            <person name="Brannstrom I.O."/>
            <person name="Guillou S."/>
            <person name="Cros-Aarteil S."/>
            <person name="Calhoun S."/>
            <person name="Kuo A."/>
            <person name="Mondo S."/>
            <person name="Pangilinan J."/>
            <person name="Riley R."/>
            <person name="Labutti K."/>
            <person name="Andreopoulos B."/>
            <person name="Lipzen A."/>
            <person name="Chen C."/>
            <person name="Yanf M."/>
            <person name="Daum C."/>
            <person name="Ng V."/>
            <person name="Clum A."/>
            <person name="Steindorff A."/>
            <person name="Ohm R."/>
            <person name="Martin F."/>
            <person name="Silar P."/>
            <person name="Natvig D."/>
            <person name="Lalanne C."/>
            <person name="Gautier V."/>
            <person name="Ament-Velasquez S.L."/>
            <person name="Kruys A."/>
            <person name="Hutchinson M.I."/>
            <person name="Powell A.J."/>
            <person name="Barry K."/>
            <person name="Miller A.N."/>
            <person name="Grigoriev I.V."/>
            <person name="Debuchy R."/>
            <person name="Gladieux P."/>
            <person name="Thoren M.H."/>
            <person name="Johannesson H."/>
        </authorList>
    </citation>
    <scope>NUCLEOTIDE SEQUENCE</scope>
    <source>
        <strain evidence="3">CBS 958.72</strain>
    </source>
</reference>
<proteinExistence type="predicted"/>
<dbReference type="AlphaFoldDB" id="A0AAE0KDC4"/>
<evidence type="ECO:0000256" key="1">
    <source>
        <dbReference type="SAM" id="MobiDB-lite"/>
    </source>
</evidence>
<dbReference type="Pfam" id="PF01636">
    <property type="entry name" value="APH"/>
    <property type="match status" value="1"/>
</dbReference>
<evidence type="ECO:0000313" key="3">
    <source>
        <dbReference type="EMBL" id="KAK3374122.1"/>
    </source>
</evidence>
<dbReference type="SUPFAM" id="SSF56112">
    <property type="entry name" value="Protein kinase-like (PK-like)"/>
    <property type="match status" value="1"/>
</dbReference>
<accession>A0AAE0KDC4</accession>
<dbReference type="InterPro" id="IPR011009">
    <property type="entry name" value="Kinase-like_dom_sf"/>
</dbReference>
<organism evidence="3 4">
    <name type="scientific">Lasiosphaeria ovina</name>
    <dbReference type="NCBI Taxonomy" id="92902"/>
    <lineage>
        <taxon>Eukaryota</taxon>
        <taxon>Fungi</taxon>
        <taxon>Dikarya</taxon>
        <taxon>Ascomycota</taxon>
        <taxon>Pezizomycotina</taxon>
        <taxon>Sordariomycetes</taxon>
        <taxon>Sordariomycetidae</taxon>
        <taxon>Sordariales</taxon>
        <taxon>Lasiosphaeriaceae</taxon>
        <taxon>Lasiosphaeria</taxon>
    </lineage>
</organism>
<sequence>MSSNTSASHRSASEKAKVKHPSPESSVEGDDQDYRPNPFLYFPGATFEIHSHIAPHPFGDPYYNLTRDPIPDEELENGDGPRHKLRVVIANPPAELPPDVRAKIHSTHDHKSLTIVGPIGDKTGGARLVRCYLGSDKSHHYVAKIYDAMGYPLSKLDADDFLMDCMWAADMDYTRESWAYEHIPQDLQGSLVPSYSGSWTMFVETGLPEPEPARRPVRMILLELIEGDSMRAITNRAIRQAEKEKRPSHHRFLPPEPERLDHMFRIVEAEMTLYWHAHIEHNDIHPRNIIITNNPARPIVIIDFNMATVHPPDSEDFKKHPLLPMSPLAFLQPATMFGAGSYFENWTPESWMDTNEDRKKNRREASRWAFRCWAGSSRYEPLTEFFLHQMKLIHPEEWEDCVAQIKRREKERQ</sequence>
<keyword evidence="4" id="KW-1185">Reference proteome</keyword>
<reference evidence="3" key="1">
    <citation type="journal article" date="2023" name="Mol. Phylogenet. Evol.">
        <title>Genome-scale phylogeny and comparative genomics of the fungal order Sordariales.</title>
        <authorList>
            <person name="Hensen N."/>
            <person name="Bonometti L."/>
            <person name="Westerberg I."/>
            <person name="Brannstrom I.O."/>
            <person name="Guillou S."/>
            <person name="Cros-Aarteil S."/>
            <person name="Calhoun S."/>
            <person name="Haridas S."/>
            <person name="Kuo A."/>
            <person name="Mondo S."/>
            <person name="Pangilinan J."/>
            <person name="Riley R."/>
            <person name="LaButti K."/>
            <person name="Andreopoulos B."/>
            <person name="Lipzen A."/>
            <person name="Chen C."/>
            <person name="Yan M."/>
            <person name="Daum C."/>
            <person name="Ng V."/>
            <person name="Clum A."/>
            <person name="Steindorff A."/>
            <person name="Ohm R.A."/>
            <person name="Martin F."/>
            <person name="Silar P."/>
            <person name="Natvig D.O."/>
            <person name="Lalanne C."/>
            <person name="Gautier V."/>
            <person name="Ament-Velasquez S.L."/>
            <person name="Kruys A."/>
            <person name="Hutchinson M.I."/>
            <person name="Powell A.J."/>
            <person name="Barry K."/>
            <person name="Miller A.N."/>
            <person name="Grigoriev I.V."/>
            <person name="Debuchy R."/>
            <person name="Gladieux P."/>
            <person name="Hiltunen Thoren M."/>
            <person name="Johannesson H."/>
        </authorList>
    </citation>
    <scope>NUCLEOTIDE SEQUENCE</scope>
    <source>
        <strain evidence="3">CBS 958.72</strain>
    </source>
</reference>
<feature type="region of interest" description="Disordered" evidence="1">
    <location>
        <begin position="1"/>
        <end position="35"/>
    </location>
</feature>
<dbReference type="Proteomes" id="UP001287356">
    <property type="component" value="Unassembled WGS sequence"/>
</dbReference>
<dbReference type="InterPro" id="IPR002575">
    <property type="entry name" value="Aminoglycoside_PTrfase"/>
</dbReference>
<protein>
    <recommendedName>
        <fullName evidence="2">Aminoglycoside phosphotransferase domain-containing protein</fullName>
    </recommendedName>
</protein>
<evidence type="ECO:0000259" key="2">
    <source>
        <dbReference type="Pfam" id="PF01636"/>
    </source>
</evidence>
<evidence type="ECO:0000313" key="4">
    <source>
        <dbReference type="Proteomes" id="UP001287356"/>
    </source>
</evidence>
<name>A0AAE0KDC4_9PEZI</name>
<dbReference type="EMBL" id="JAULSN010000004">
    <property type="protein sequence ID" value="KAK3374122.1"/>
    <property type="molecule type" value="Genomic_DNA"/>
</dbReference>
<feature type="compositionally biased region" description="Low complexity" evidence="1">
    <location>
        <begin position="1"/>
        <end position="10"/>
    </location>
</feature>
<dbReference type="Gene3D" id="1.10.510.10">
    <property type="entry name" value="Transferase(Phosphotransferase) domain 1"/>
    <property type="match status" value="1"/>
</dbReference>